<evidence type="ECO:0000256" key="2">
    <source>
        <dbReference type="ARBA" id="ARBA00006728"/>
    </source>
</evidence>
<evidence type="ECO:0000256" key="7">
    <source>
        <dbReference type="ARBA" id="ARBA00023294"/>
    </source>
</evidence>
<dbReference type="PANTHER" id="PTHR31734:SF87">
    <property type="entry name" value="AUXIN-RESPONSIVE PROTEIN IAA5"/>
    <property type="match status" value="1"/>
</dbReference>
<dbReference type="InterPro" id="IPR003311">
    <property type="entry name" value="AUX_IAA"/>
</dbReference>
<dbReference type="InterPro" id="IPR053793">
    <property type="entry name" value="PB1-like"/>
</dbReference>
<evidence type="ECO:0000256" key="9">
    <source>
        <dbReference type="SAM" id="MobiDB-lite"/>
    </source>
</evidence>
<dbReference type="GO" id="GO:0006355">
    <property type="term" value="P:regulation of DNA-templated transcription"/>
    <property type="evidence" value="ECO:0007669"/>
    <property type="project" value="InterPro"/>
</dbReference>
<dbReference type="GO" id="GO:0009734">
    <property type="term" value="P:auxin-activated signaling pathway"/>
    <property type="evidence" value="ECO:0007669"/>
    <property type="project" value="UniProtKB-UniRule"/>
</dbReference>
<comment type="similarity">
    <text evidence="2 8">Belongs to the Aux/IAA family.</text>
</comment>
<keyword evidence="12" id="KW-1185">Reference proteome</keyword>
<dbReference type="InterPro" id="IPR033389">
    <property type="entry name" value="AUX/IAA_dom"/>
</dbReference>
<evidence type="ECO:0000313" key="12">
    <source>
        <dbReference type="Proteomes" id="UP000316621"/>
    </source>
</evidence>
<comment type="subunit">
    <text evidence="8">Homodimers and heterodimers.</text>
</comment>
<accession>A0A4Y7KE06</accession>
<feature type="region of interest" description="Disordered" evidence="9">
    <location>
        <begin position="37"/>
        <end position="119"/>
    </location>
</feature>
<feature type="domain" description="PB1" evidence="10">
    <location>
        <begin position="150"/>
        <end position="235"/>
    </location>
</feature>
<feature type="domain" description="PB1" evidence="10">
    <location>
        <begin position="314"/>
        <end position="401"/>
    </location>
</feature>
<comment type="subcellular location">
    <subcellularLocation>
        <location evidence="1 8">Nucleus</location>
    </subcellularLocation>
</comment>
<dbReference type="Gene3D" id="3.10.20.90">
    <property type="entry name" value="Phosphatidylinositol 3-kinase Catalytic Subunit, Chain A, domain 1"/>
    <property type="match status" value="2"/>
</dbReference>
<dbReference type="SUPFAM" id="SSF54277">
    <property type="entry name" value="CAD &amp; PB1 domains"/>
    <property type="match status" value="2"/>
</dbReference>
<dbReference type="Proteomes" id="UP000316621">
    <property type="component" value="Chromosome 7"/>
</dbReference>
<protein>
    <recommendedName>
        <fullName evidence="8">Auxin-responsive protein</fullName>
    </recommendedName>
</protein>
<comment type="function">
    <text evidence="8">Aux/IAA proteins are short-lived transcriptional factors that function as repressors of early auxin response genes at low auxin concentrations.</text>
</comment>
<evidence type="ECO:0000256" key="6">
    <source>
        <dbReference type="ARBA" id="ARBA00023242"/>
    </source>
</evidence>
<dbReference type="Pfam" id="PF02309">
    <property type="entry name" value="AUX_IAA"/>
    <property type="match status" value="3"/>
</dbReference>
<keyword evidence="7 8" id="KW-0927">Auxin signaling pathway</keyword>
<keyword evidence="4 8" id="KW-0805">Transcription regulation</keyword>
<dbReference type="OMA" id="MFSEACK"/>
<sequence>MEAKQGLGFEITELRLGLPGASSPMEIKNKKRVFADINEDEENNSGITDDRKRIKQSKPTPQVVGWPPVCSYRKKNNTSKPEDNKQGAFSSTVADEENSSSTVTEDYPRKVQNNKATTTNQVVGWPPVCSYRKKNNNNGLSAVVDNPAAKLNVKISMDGAPYLRKIDLNVYKGYSELAMAFEKLFGCYGMGQDSEYIAIYEDKDGDWMLVGDEEMATKQGLGFEITELRLGLPGATQHPTPMEIIKTNDSKKRVFAEINEEEENNSTITDDHKKKQKKPAQVVGWPPVCSYRKKTNNNTISVQEKNKADSLGQKLYVKVAMDGAPYLRKIDLNVHNEYSDLVVAFEKLFGCPGCIGKDSDGSEEYIPLYEDKDGDWMLVGDVPYKMFSEACKRLRIMKRSDAKRFGLRS</sequence>
<dbReference type="PROSITE" id="PS51745">
    <property type="entry name" value="PB1"/>
    <property type="match status" value="2"/>
</dbReference>
<evidence type="ECO:0000256" key="5">
    <source>
        <dbReference type="ARBA" id="ARBA00023163"/>
    </source>
</evidence>
<keyword evidence="6 8" id="KW-0539">Nucleus</keyword>
<dbReference type="Gramene" id="RZC71614">
    <property type="protein sequence ID" value="RZC71614"/>
    <property type="gene ID" value="C5167_034768"/>
</dbReference>
<dbReference type="GO" id="GO:0005634">
    <property type="term" value="C:nucleus"/>
    <property type="evidence" value="ECO:0007669"/>
    <property type="project" value="UniProtKB-SubCell"/>
</dbReference>
<dbReference type="EMBL" id="CM010721">
    <property type="protein sequence ID" value="RZC71614.1"/>
    <property type="molecule type" value="Genomic_DNA"/>
</dbReference>
<keyword evidence="3 8" id="KW-0678">Repressor</keyword>
<proteinExistence type="inferred from homology"/>
<evidence type="ECO:0000313" key="11">
    <source>
        <dbReference type="EMBL" id="RZC71614.1"/>
    </source>
</evidence>
<evidence type="ECO:0000256" key="3">
    <source>
        <dbReference type="ARBA" id="ARBA00022491"/>
    </source>
</evidence>
<feature type="compositionally biased region" description="Polar residues" evidence="9">
    <location>
        <begin position="87"/>
        <end position="104"/>
    </location>
</feature>
<evidence type="ECO:0000256" key="8">
    <source>
        <dbReference type="RuleBase" id="RU004549"/>
    </source>
</evidence>
<evidence type="ECO:0000256" key="1">
    <source>
        <dbReference type="ARBA" id="ARBA00004123"/>
    </source>
</evidence>
<evidence type="ECO:0000259" key="10">
    <source>
        <dbReference type="PROSITE" id="PS51745"/>
    </source>
</evidence>
<reference evidence="11 12" key="1">
    <citation type="journal article" date="2018" name="Science">
        <title>The opium poppy genome and morphinan production.</title>
        <authorList>
            <person name="Guo L."/>
            <person name="Winzer T."/>
            <person name="Yang X."/>
            <person name="Li Y."/>
            <person name="Ning Z."/>
            <person name="He Z."/>
            <person name="Teodor R."/>
            <person name="Lu Y."/>
            <person name="Bowser T.A."/>
            <person name="Graham I.A."/>
            <person name="Ye K."/>
        </authorList>
    </citation>
    <scope>NUCLEOTIDE SEQUENCE [LARGE SCALE GENOMIC DNA]</scope>
    <source>
        <strain evidence="12">cv. HN1</strain>
        <tissue evidence="11">Leaves</tissue>
    </source>
</reference>
<evidence type="ECO:0000256" key="4">
    <source>
        <dbReference type="ARBA" id="ARBA00023015"/>
    </source>
</evidence>
<gene>
    <name evidence="11" type="ORF">C5167_034768</name>
</gene>
<organism evidence="11 12">
    <name type="scientific">Papaver somniferum</name>
    <name type="common">Opium poppy</name>
    <dbReference type="NCBI Taxonomy" id="3469"/>
    <lineage>
        <taxon>Eukaryota</taxon>
        <taxon>Viridiplantae</taxon>
        <taxon>Streptophyta</taxon>
        <taxon>Embryophyta</taxon>
        <taxon>Tracheophyta</taxon>
        <taxon>Spermatophyta</taxon>
        <taxon>Magnoliopsida</taxon>
        <taxon>Ranunculales</taxon>
        <taxon>Papaveraceae</taxon>
        <taxon>Papaveroideae</taxon>
        <taxon>Papaver</taxon>
    </lineage>
</organism>
<keyword evidence="5 8" id="KW-0804">Transcription</keyword>
<dbReference type="AlphaFoldDB" id="A0A4Y7KE06"/>
<name>A0A4Y7KE06_PAPSO</name>
<dbReference type="PANTHER" id="PTHR31734">
    <property type="entry name" value="AUXIN-RESPONSIVE PROTEIN IAA17"/>
    <property type="match status" value="1"/>
</dbReference>